<dbReference type="PANTHER" id="PTHR24198:SF165">
    <property type="entry name" value="ANKYRIN REPEAT-CONTAINING PROTEIN-RELATED"/>
    <property type="match status" value="1"/>
</dbReference>
<evidence type="ECO:0000256" key="2">
    <source>
        <dbReference type="ARBA" id="ARBA00023043"/>
    </source>
</evidence>
<keyword evidence="2 3" id="KW-0040">ANK repeat</keyword>
<sequence length="951" mass="112856">MQSQLIEDLDLENSSSDQKKQQIISYIQRFAEKMKNIEEKLIDYLDQKEDQEIKYQILTDYLTDIDIHKNKEDLKLFFHLIVQMSNHYFRCKDFFVKINKILTEFQTYMVQYFSNYEIFNIFKSNMKILLYLFESKIILPDQAILSIICSNKYKEKKYPKFFFQEIKSLVNEQLYQEYCFEEDLDIFEIKREIGENDSLICEFIRKDSVVDFISYVNSTNYSLNNNIDESIFETNDFLINKTPSLIEYATFYGSIQIFRYLINNNVKMTPSLWLFAIHGRNPDIIHLLEENHVKPNDDSFKECLIESIKCHHNELTNYIENNLLTVNKEHLNIFSKCLKYYNFMDFSMISTDNYNDLLLYSIKYDFIPFVELFNKTFKLNPNTKIIYQSKYIIKEDSPLNIAVRKGNIEILQKLLSMNNVDVNDKYVRTDKKYTEKEKYQSSYETIIETTEEKAPIIIAVEKGNFEIVKLLASQPKSDIDSISVFQRLEYDSLDNKINERSKKTHKEYRNALIISIENNFYDIFQFLLSKNILTKYKYSQIDSRFRGYLDNGSCELIKYYEEYEEKNILIIAIEKGASNIVQQLLSIKEIDPNSKHIKLSTFSGSEKDYQEKTALIIAIEKENIEIIRLLVSIKKINVNSFHINRYDSGKYIEENNALIIATMTQNPEIVQLLLSRKDIDINAKYFLKSPKIEHCLDFTSYFGEQEVKKERTALFTAVELENEKIVQLLLSIPETNVNSKLIHIQFQDYIDKNKYYAYQTEYKSEFFAAVEKRNVSIVQSFMQRKDVDVNFISTIMSDTRIYRYSETQISRMETYLKFEKKIEKKTVLHIAVQNCDTNIIQLLLTDPKIDINTKYSMQKDQTYILTKKEKKKTFEQTPLHIAIEKQNVDIVQLLLSMSDIDVNAKQIKNSNLYESPIIKTPLIISEEKKNVIIMNLLKMHCKNFKRKRRRK</sequence>
<organism evidence="5 6">
    <name type="scientific">Tritrichomonas musculus</name>
    <dbReference type="NCBI Taxonomy" id="1915356"/>
    <lineage>
        <taxon>Eukaryota</taxon>
        <taxon>Metamonada</taxon>
        <taxon>Parabasalia</taxon>
        <taxon>Tritrichomonadida</taxon>
        <taxon>Tritrichomonadidae</taxon>
        <taxon>Tritrichomonas</taxon>
    </lineage>
</organism>
<keyword evidence="1" id="KW-0677">Repeat</keyword>
<dbReference type="Pfam" id="PF00023">
    <property type="entry name" value="Ank"/>
    <property type="match status" value="1"/>
</dbReference>
<proteinExistence type="predicted"/>
<evidence type="ECO:0000313" key="5">
    <source>
        <dbReference type="EMBL" id="KAK8843614.1"/>
    </source>
</evidence>
<evidence type="ECO:0000256" key="1">
    <source>
        <dbReference type="ARBA" id="ARBA00022737"/>
    </source>
</evidence>
<dbReference type="InterPro" id="IPR002110">
    <property type="entry name" value="Ankyrin_rpt"/>
</dbReference>
<dbReference type="EMBL" id="JAPFFF010000034">
    <property type="protein sequence ID" value="KAK8843614.1"/>
    <property type="molecule type" value="Genomic_DNA"/>
</dbReference>
<gene>
    <name evidence="5" type="ORF">M9Y10_024674</name>
</gene>
<keyword evidence="6" id="KW-1185">Reference proteome</keyword>
<accession>A0ABR2HBW5</accession>
<keyword evidence="4" id="KW-0175">Coiled coil</keyword>
<dbReference type="SMART" id="SM00248">
    <property type="entry name" value="ANK"/>
    <property type="match status" value="11"/>
</dbReference>
<dbReference type="PROSITE" id="PS50088">
    <property type="entry name" value="ANK_REPEAT"/>
    <property type="match status" value="1"/>
</dbReference>
<dbReference type="PROSITE" id="PS50297">
    <property type="entry name" value="ANK_REP_REGION"/>
    <property type="match status" value="1"/>
</dbReference>
<protein>
    <recommendedName>
        <fullName evidence="7">DUF3447 domain-containing protein</fullName>
    </recommendedName>
</protein>
<dbReference type="Proteomes" id="UP001470230">
    <property type="component" value="Unassembled WGS sequence"/>
</dbReference>
<evidence type="ECO:0000256" key="3">
    <source>
        <dbReference type="PROSITE-ProRule" id="PRU00023"/>
    </source>
</evidence>
<feature type="repeat" description="ANK" evidence="3">
    <location>
        <begin position="874"/>
        <end position="896"/>
    </location>
</feature>
<evidence type="ECO:0000313" key="6">
    <source>
        <dbReference type="Proteomes" id="UP001470230"/>
    </source>
</evidence>
<dbReference type="Pfam" id="PF12796">
    <property type="entry name" value="Ank_2"/>
    <property type="match status" value="2"/>
</dbReference>
<dbReference type="InterPro" id="IPR036770">
    <property type="entry name" value="Ankyrin_rpt-contain_sf"/>
</dbReference>
<evidence type="ECO:0008006" key="7">
    <source>
        <dbReference type="Google" id="ProtNLM"/>
    </source>
</evidence>
<dbReference type="SUPFAM" id="SSF48403">
    <property type="entry name" value="Ankyrin repeat"/>
    <property type="match status" value="2"/>
</dbReference>
<dbReference type="Gene3D" id="1.25.40.20">
    <property type="entry name" value="Ankyrin repeat-containing domain"/>
    <property type="match status" value="4"/>
</dbReference>
<feature type="coiled-coil region" evidence="4">
    <location>
        <begin position="27"/>
        <end position="54"/>
    </location>
</feature>
<reference evidence="5 6" key="1">
    <citation type="submission" date="2024-04" db="EMBL/GenBank/DDBJ databases">
        <title>Tritrichomonas musculus Genome.</title>
        <authorList>
            <person name="Alves-Ferreira E."/>
            <person name="Grigg M."/>
            <person name="Lorenzi H."/>
            <person name="Galac M."/>
        </authorList>
    </citation>
    <scope>NUCLEOTIDE SEQUENCE [LARGE SCALE GENOMIC DNA]</scope>
    <source>
        <strain evidence="5 6">EAF2021</strain>
    </source>
</reference>
<name>A0ABR2HBW5_9EUKA</name>
<comment type="caution">
    <text evidence="5">The sequence shown here is derived from an EMBL/GenBank/DDBJ whole genome shotgun (WGS) entry which is preliminary data.</text>
</comment>
<evidence type="ECO:0000256" key="4">
    <source>
        <dbReference type="SAM" id="Coils"/>
    </source>
</evidence>
<dbReference type="PANTHER" id="PTHR24198">
    <property type="entry name" value="ANKYRIN REPEAT AND PROTEIN KINASE DOMAIN-CONTAINING PROTEIN"/>
    <property type="match status" value="1"/>
</dbReference>